<dbReference type="Proteomes" id="UP000567179">
    <property type="component" value="Unassembled WGS sequence"/>
</dbReference>
<name>A0A8H5F8N5_9AGAR</name>
<protein>
    <submittedName>
        <fullName evidence="2">Uncharacterized protein</fullName>
    </submittedName>
</protein>
<evidence type="ECO:0000313" key="3">
    <source>
        <dbReference type="Proteomes" id="UP000567179"/>
    </source>
</evidence>
<accession>A0A8H5F8N5</accession>
<sequence length="313" mass="34412">MEGQMHTPVDLLILGAGWTSTFLITLCADRGVTYAGTSRAGREGTIKFAFDPDSDDPTPYTVLPDARTVLITFPIDKPGASQRLVQLYSQTRLTQESEPRFIQLGTTSIWDGGRGATRTSSPESKWYDRHSTFTPTPRANAETELLQLAPQFLTSVINLAGLWGGTRSPRNWVARIASAKDVLKEKGSLHLIHGSDIAHIVLAMHAHKDFSPFLGQRWILTDGRVYDWWDLASAWGTPSSAPSSSNLNAPTDEVSSTAESDRGPQPGWVRELMAEAGVRALPRNVELLGRALDSRELWDTVGLSPLYARVEDK</sequence>
<feature type="compositionally biased region" description="Low complexity" evidence="1">
    <location>
        <begin position="237"/>
        <end position="250"/>
    </location>
</feature>
<evidence type="ECO:0000256" key="1">
    <source>
        <dbReference type="SAM" id="MobiDB-lite"/>
    </source>
</evidence>
<dbReference type="PANTHER" id="PTHR40129">
    <property type="entry name" value="KETOPANTOATE REDUCTASE N-TERMINAL DOMAIN-CONTAINING PROTEIN"/>
    <property type="match status" value="1"/>
</dbReference>
<reference evidence="2 3" key="1">
    <citation type="journal article" date="2020" name="ISME J.">
        <title>Uncovering the hidden diversity of litter-decomposition mechanisms in mushroom-forming fungi.</title>
        <authorList>
            <person name="Floudas D."/>
            <person name="Bentzer J."/>
            <person name="Ahren D."/>
            <person name="Johansson T."/>
            <person name="Persson P."/>
            <person name="Tunlid A."/>
        </authorList>
    </citation>
    <scope>NUCLEOTIDE SEQUENCE [LARGE SCALE GENOMIC DNA]</scope>
    <source>
        <strain evidence="2 3">CBS 101986</strain>
    </source>
</reference>
<proteinExistence type="predicted"/>
<evidence type="ECO:0000313" key="2">
    <source>
        <dbReference type="EMBL" id="KAF5327283.1"/>
    </source>
</evidence>
<dbReference type="PANTHER" id="PTHR40129:SF2">
    <property type="entry name" value="KETOPANTOATE REDUCTASE N-TERMINAL DOMAIN-CONTAINING PROTEIN"/>
    <property type="match status" value="1"/>
</dbReference>
<dbReference type="InterPro" id="IPR036291">
    <property type="entry name" value="NAD(P)-bd_dom_sf"/>
</dbReference>
<feature type="region of interest" description="Disordered" evidence="1">
    <location>
        <begin position="237"/>
        <end position="266"/>
    </location>
</feature>
<dbReference type="SUPFAM" id="SSF51735">
    <property type="entry name" value="NAD(P)-binding Rossmann-fold domains"/>
    <property type="match status" value="1"/>
</dbReference>
<gene>
    <name evidence="2" type="ORF">D9619_004032</name>
</gene>
<dbReference type="EMBL" id="JAACJJ010000014">
    <property type="protein sequence ID" value="KAF5327283.1"/>
    <property type="molecule type" value="Genomic_DNA"/>
</dbReference>
<dbReference type="AlphaFoldDB" id="A0A8H5F8N5"/>
<dbReference type="Gene3D" id="3.40.50.720">
    <property type="entry name" value="NAD(P)-binding Rossmann-like Domain"/>
    <property type="match status" value="1"/>
</dbReference>
<comment type="caution">
    <text evidence="2">The sequence shown here is derived from an EMBL/GenBank/DDBJ whole genome shotgun (WGS) entry which is preliminary data.</text>
</comment>
<keyword evidence="3" id="KW-1185">Reference proteome</keyword>
<organism evidence="2 3">
    <name type="scientific">Psilocybe cf. subviscida</name>
    <dbReference type="NCBI Taxonomy" id="2480587"/>
    <lineage>
        <taxon>Eukaryota</taxon>
        <taxon>Fungi</taxon>
        <taxon>Dikarya</taxon>
        <taxon>Basidiomycota</taxon>
        <taxon>Agaricomycotina</taxon>
        <taxon>Agaricomycetes</taxon>
        <taxon>Agaricomycetidae</taxon>
        <taxon>Agaricales</taxon>
        <taxon>Agaricineae</taxon>
        <taxon>Strophariaceae</taxon>
        <taxon>Psilocybe</taxon>
    </lineage>
</organism>